<name>A0A285SYD1_9HYPH</name>
<dbReference type="OrthoDB" id="34197at2"/>
<gene>
    <name evidence="1" type="ORF">SAMN05421512_107237</name>
</gene>
<reference evidence="1 2" key="1">
    <citation type="submission" date="2017-08" db="EMBL/GenBank/DDBJ databases">
        <authorList>
            <person name="de Groot N.N."/>
        </authorList>
    </citation>
    <scope>NUCLEOTIDE SEQUENCE [LARGE SCALE GENOMIC DNA]</scope>
    <source>
        <strain evidence="1 2">USBA 352</strain>
    </source>
</reference>
<evidence type="ECO:0000313" key="1">
    <source>
        <dbReference type="EMBL" id="SOC13751.1"/>
    </source>
</evidence>
<dbReference type="InterPro" id="IPR013078">
    <property type="entry name" value="His_Pase_superF_clade-1"/>
</dbReference>
<dbReference type="RefSeq" id="WP_097175398.1">
    <property type="nucleotide sequence ID" value="NZ_OBML01000007.1"/>
</dbReference>
<dbReference type="Pfam" id="PF00300">
    <property type="entry name" value="His_Phos_1"/>
    <property type="match status" value="1"/>
</dbReference>
<sequence>MILAPADCIYLTHPQVRIDPAVPVPQWGLSEEGARRARAGAGRGEFASLTHVVSSAETKAVETAEIVAAQLGLPVVVDELMHENDRSATGFLPPDEFERVADAFFAQPQTSVRGWERACDAQSRIVGRVEAHLERIPQDARVLFVGHGAVGTLLKCHLAGWTIDRRHDQPGGGGFWYAFSRGALRERNASGVDWRPIDG</sequence>
<dbReference type="InterPro" id="IPR029033">
    <property type="entry name" value="His_PPase_superfam"/>
</dbReference>
<dbReference type="Proteomes" id="UP000219331">
    <property type="component" value="Unassembled WGS sequence"/>
</dbReference>
<organism evidence="1 2">
    <name type="scientific">Stappia indica</name>
    <dbReference type="NCBI Taxonomy" id="538381"/>
    <lineage>
        <taxon>Bacteria</taxon>
        <taxon>Pseudomonadati</taxon>
        <taxon>Pseudomonadota</taxon>
        <taxon>Alphaproteobacteria</taxon>
        <taxon>Hyphomicrobiales</taxon>
        <taxon>Stappiaceae</taxon>
        <taxon>Stappia</taxon>
    </lineage>
</organism>
<proteinExistence type="predicted"/>
<dbReference type="EMBL" id="OBML01000007">
    <property type="protein sequence ID" value="SOC13751.1"/>
    <property type="molecule type" value="Genomic_DNA"/>
</dbReference>
<dbReference type="STRING" id="538381.GCA_001696535_03777"/>
<keyword evidence="2" id="KW-1185">Reference proteome</keyword>
<evidence type="ECO:0000313" key="2">
    <source>
        <dbReference type="Proteomes" id="UP000219331"/>
    </source>
</evidence>
<dbReference type="SUPFAM" id="SSF53254">
    <property type="entry name" value="Phosphoglycerate mutase-like"/>
    <property type="match status" value="1"/>
</dbReference>
<protein>
    <submittedName>
        <fullName evidence="1">Broad specificity phosphatase PhoE</fullName>
    </submittedName>
</protein>
<accession>A0A285SYD1</accession>
<dbReference type="Gene3D" id="3.40.50.1240">
    <property type="entry name" value="Phosphoglycerate mutase-like"/>
    <property type="match status" value="1"/>
</dbReference>
<dbReference type="AlphaFoldDB" id="A0A285SYD1"/>